<name>A0AAN4ZH20_9BILA</name>
<dbReference type="Proteomes" id="UP001328107">
    <property type="component" value="Unassembled WGS sequence"/>
</dbReference>
<comment type="caution">
    <text evidence="2">The sequence shown here is derived from an EMBL/GenBank/DDBJ whole genome shotgun (WGS) entry which is preliminary data.</text>
</comment>
<sequence length="151" mass="15863">IRSLFICSLLLVSAHCLTCSTSAIVSNAMNTTGSLFNSSQINLNFVSCPATLDRCMRFNPMSIAEVLALDGAKQQVNFTTPLNAFKNGTLTGFVCASQNDCTTIKATNLTSCSNTTGNCCCSSDLCTTKHSIAPFSLGSLVILLISAAMSI</sequence>
<accession>A0AAN4ZH20</accession>
<organism evidence="2 3">
    <name type="scientific">Pristionchus mayeri</name>
    <dbReference type="NCBI Taxonomy" id="1317129"/>
    <lineage>
        <taxon>Eukaryota</taxon>
        <taxon>Metazoa</taxon>
        <taxon>Ecdysozoa</taxon>
        <taxon>Nematoda</taxon>
        <taxon>Chromadorea</taxon>
        <taxon>Rhabditida</taxon>
        <taxon>Rhabditina</taxon>
        <taxon>Diplogasteromorpha</taxon>
        <taxon>Diplogasteroidea</taxon>
        <taxon>Neodiplogasteridae</taxon>
        <taxon>Pristionchus</taxon>
    </lineage>
</organism>
<dbReference type="EMBL" id="BTRK01000002">
    <property type="protein sequence ID" value="GMR37812.1"/>
    <property type="molecule type" value="Genomic_DNA"/>
</dbReference>
<feature type="chain" id="PRO_5042989185" evidence="1">
    <location>
        <begin position="17"/>
        <end position="151"/>
    </location>
</feature>
<feature type="signal peptide" evidence="1">
    <location>
        <begin position="1"/>
        <end position="16"/>
    </location>
</feature>
<reference evidence="3" key="1">
    <citation type="submission" date="2022-10" db="EMBL/GenBank/DDBJ databases">
        <title>Genome assembly of Pristionchus species.</title>
        <authorList>
            <person name="Yoshida K."/>
            <person name="Sommer R.J."/>
        </authorList>
    </citation>
    <scope>NUCLEOTIDE SEQUENCE [LARGE SCALE GENOMIC DNA]</scope>
    <source>
        <strain evidence="3">RS5460</strain>
    </source>
</reference>
<evidence type="ECO:0000256" key="1">
    <source>
        <dbReference type="SAM" id="SignalP"/>
    </source>
</evidence>
<feature type="non-terminal residue" evidence="2">
    <location>
        <position position="1"/>
    </location>
</feature>
<evidence type="ECO:0000313" key="3">
    <source>
        <dbReference type="Proteomes" id="UP001328107"/>
    </source>
</evidence>
<evidence type="ECO:0000313" key="2">
    <source>
        <dbReference type="EMBL" id="GMR37812.1"/>
    </source>
</evidence>
<keyword evidence="3" id="KW-1185">Reference proteome</keyword>
<keyword evidence="1" id="KW-0732">Signal</keyword>
<gene>
    <name evidence="2" type="ORF">PMAYCL1PPCAC_08007</name>
</gene>
<dbReference type="AlphaFoldDB" id="A0AAN4ZH20"/>
<protein>
    <submittedName>
        <fullName evidence="2">Uncharacterized protein</fullName>
    </submittedName>
</protein>
<proteinExistence type="predicted"/>